<dbReference type="EMBL" id="CP043494">
    <property type="protein sequence ID" value="WNG51995.1"/>
    <property type="molecule type" value="Genomic_DNA"/>
</dbReference>
<name>A0ABY9X9D0_9BACT</name>
<organism evidence="1 2">
    <name type="scientific">Archangium minus</name>
    <dbReference type="NCBI Taxonomy" id="83450"/>
    <lineage>
        <taxon>Bacteria</taxon>
        <taxon>Pseudomonadati</taxon>
        <taxon>Myxococcota</taxon>
        <taxon>Myxococcia</taxon>
        <taxon>Myxococcales</taxon>
        <taxon>Cystobacterineae</taxon>
        <taxon>Archangiaceae</taxon>
        <taxon>Archangium</taxon>
    </lineage>
</organism>
<gene>
    <name evidence="1" type="ORF">F0U60_53735</name>
</gene>
<evidence type="ECO:0000313" key="1">
    <source>
        <dbReference type="EMBL" id="WNG51995.1"/>
    </source>
</evidence>
<dbReference type="Proteomes" id="UP001611383">
    <property type="component" value="Chromosome"/>
</dbReference>
<dbReference type="RefSeq" id="WP_395812298.1">
    <property type="nucleotide sequence ID" value="NZ_CP043494.1"/>
</dbReference>
<dbReference type="SUPFAM" id="SSF49899">
    <property type="entry name" value="Concanavalin A-like lectins/glucanases"/>
    <property type="match status" value="1"/>
</dbReference>
<dbReference type="Gene3D" id="2.60.120.200">
    <property type="match status" value="1"/>
</dbReference>
<keyword evidence="2" id="KW-1185">Reference proteome</keyword>
<evidence type="ECO:0000313" key="2">
    <source>
        <dbReference type="Proteomes" id="UP001611383"/>
    </source>
</evidence>
<protein>
    <submittedName>
        <fullName evidence="1">Uncharacterized protein</fullName>
    </submittedName>
</protein>
<accession>A0ABY9X9D0</accession>
<dbReference type="InterPro" id="IPR013320">
    <property type="entry name" value="ConA-like_dom_sf"/>
</dbReference>
<proteinExistence type="predicted"/>
<reference evidence="1 2" key="1">
    <citation type="submission" date="2019-08" db="EMBL/GenBank/DDBJ databases">
        <title>Archangium and Cystobacter genomes.</title>
        <authorList>
            <person name="Chen I.-C.K."/>
            <person name="Wielgoss S."/>
        </authorList>
    </citation>
    <scope>NUCLEOTIDE SEQUENCE [LARGE SCALE GENOMIC DNA]</scope>
    <source>
        <strain evidence="1 2">Cbm 6</strain>
    </source>
</reference>
<sequence length="67" mass="7583">MRVLLCNRQSFYFDGNLVYTANVSMPDRMYILLSFQFGSASGSGDASTPTGQGNAFDIRYIRAWKFK</sequence>